<dbReference type="PANTHER" id="PTHR12706:SF30">
    <property type="entry name" value="PROTEIN STRAWBERRY NOTCH-RELATED"/>
    <property type="match status" value="1"/>
</dbReference>
<name>A0A401INY4_9VIRU</name>
<evidence type="ECO:0000313" key="4">
    <source>
        <dbReference type="EMBL" id="GBG35333.1"/>
    </source>
</evidence>
<comment type="caution">
    <text evidence="4">The sequence shown here is derived from an EMBL/GenBank/DDBJ whole genome shotgun (WGS) entry which is preliminary data.</text>
</comment>
<accession>A0A401INY4</accession>
<dbReference type="SUPFAM" id="SSF52540">
    <property type="entry name" value="P-loop containing nucleoside triphosphate hydrolases"/>
    <property type="match status" value="1"/>
</dbReference>
<evidence type="ECO:0000259" key="3">
    <source>
        <dbReference type="Pfam" id="PF13871"/>
    </source>
</evidence>
<dbReference type="EMBL" id="BFCC01000001">
    <property type="protein sequence ID" value="GBG35333.1"/>
    <property type="molecule type" value="Genomic_DNA"/>
</dbReference>
<sequence>MPENLSSFSEKELFLSKFSLIRLDLSLAASTNIARPSCILLSVSFNFLTSGRSLETKGVVVVVVVVVKGWSHSPLITGGGEGEEEDGAGGSLHFSCLLNFFSFGLLAAAAALCFSCCCFKSSHFCCCIWKSSNSLFFLALREAKPSNDAVSPTKYILVNVTYILCARLPNHFRIYGAMVFFDNTTTTVEASNGNAFEPMEEDEEENVQNVAFIGSTSSSDGGCEDEAAQRGYSHHHHHHAPSELKSRLFIDSKEAAELGTTTFPEPVFDIYESDTLLTAGLCGSVKDKLYPKYLPRPYAINSVQADAVRRLLVQYYKHKRWRHNMTEEELVMCSFNKKKARKLKENRYGGGMVIGDGTGIGKTREMASFLVSVVLAEQEMQNCVNSKYMHLIPERDCWSTLRRPFFIWLTCSRTLFIDCQSDALGILVNPDQEKTSWARRGFTDSPQYYNIFDSGLGGSGSVNNNYGINTTDHNGETIKLRFVNLLDIKAHMKEKDVSQVINYMTLTPTVLFMTYDDLNCNLSILLKLLFGDYENNFSEPDSFLTALLCDEFHTPNNISDTFRGFLEGVWYEEDMRHQENRYRHQRPVVIDTIKRLKYSFDKKRKNNASDRKAAYVSREYSSSSSSISATEKFLGTLSRADSFRLLVELLKYDTFFLMASATPFKGNDDLHPIDHIIRGVVPAYTSSCMALRGAGKSNPSAIADASEYSTVFLEDIVKLLGNRGYFVSRSISLENVESSVVNCAITPLQKFAMDELSAYFMEMKKLLSDVIGIGKALRSLLSSLPPPLTESSVKAIIKQINEGKVIGHHLIEKIDHRMKVVVLKDTDSSSSDPDITIPFLIQGLMAGDTSQQHKTNNKRGKKTSIKDLGEKEVSEHIEEEEVVVPEEKEEEECVSFVDKLLSGAGLLPEKSTAVVSSSSSNNYCSAPIINEVLSKKLTQYKASMACKAVTACKAALLSIKSRSIPDIVKRLRKSKIDKKAVMSLEQTGDSFLSDLASRLLYGQSSSTYGSNSSRKKAKKTTTDKNYKIFDINPYESSPLASNVMNGYAEVCVAMALGTLTRITGTENGTGEDLYVLVVPRPPPIEPLMSLSGNSIDVIEQSVGESKHAEISNRKYISRFSDNGLMMIRSNSKTSNTAKCISNFNNSPEVDVMLLGPKGSTGHSLHDSKKNKCNARRVHFIIDLPYNAISYRQTIGRTHRNGQLTSPIYLILSSDSPAERRFFDSLEARVKDSQAGSFADRYSNNTVRVASSAGLEQFLDKQLVLKTMGMMIKMLTGDMNLIEIFIALSKMTIKMGDRGGFYAFVEGLDVTNGYFLNIVLLGLHVSLVLIGKREYIKDEEDRSRAESLAGVLSIDINTMKSLANAMGKVLFSNLCLKLSGIKNTIPAACHVSGGGKEPLDTYECKMLAIMNREDAPRATSSSSSSSINDTLVQKIAESANVLIKSALSSPSCTFAANGIGYDNNNNSLFDVPDEEGEEKGFDRDAFLASISRHNPLYSPLPKDVFTVRVLGGGRRENVISHGDIPGFVVSESMVTSISTVAATSVITILCKEDPRLIYNLEMSSALLRQFTYPHHYSSYAQRLAKRLTGTMTYKQFQNEYFAAKRESELMRDLFISTRAVMARDDRLEGVCRNRKNVVMGASYLSIRVSPATVKRSRGVKQSVILDYTEEEEEEQVKEQSIAIDTALQEEQQEEEGEEGGEEMIKGHLKVTTDSAAATMFKTDDKIMSNNYDLDIVLATGEKLQLTPQNSIFVSEHIDVFVYTHMCMTDDKFLQLSFDNYKYYGLPMFCLYNPGLTTKNQTEEE</sequence>
<feature type="region of interest" description="Disordered" evidence="2">
    <location>
        <begin position="848"/>
        <end position="868"/>
    </location>
</feature>
<dbReference type="Pfam" id="PF13871">
    <property type="entry name" value="Helicase_C_4"/>
    <property type="match status" value="1"/>
</dbReference>
<dbReference type="Gene3D" id="3.40.50.300">
    <property type="entry name" value="P-loop containing nucleotide triphosphate hydrolases"/>
    <property type="match status" value="1"/>
</dbReference>
<dbReference type="InterPro" id="IPR026741">
    <property type="entry name" value="SNO"/>
</dbReference>
<proteinExistence type="inferred from homology"/>
<feature type="region of interest" description="Disordered" evidence="2">
    <location>
        <begin position="216"/>
        <end position="240"/>
    </location>
</feature>
<organism evidence="4">
    <name type="scientific">Hemigrapsus takanoi nimavirus</name>
    <dbReference type="NCBI Taxonomy" id="2133792"/>
    <lineage>
        <taxon>Viruses</taxon>
        <taxon>Viruses incertae sedis</taxon>
        <taxon>Naldaviricetes</taxon>
        <taxon>Nimaviridae</taxon>
    </lineage>
</organism>
<feature type="domain" description="Strawberry notch helicase C" evidence="3">
    <location>
        <begin position="1094"/>
        <end position="1282"/>
    </location>
</feature>
<dbReference type="InterPro" id="IPR027417">
    <property type="entry name" value="P-loop_NTPase"/>
</dbReference>
<dbReference type="GO" id="GO:0006355">
    <property type="term" value="P:regulation of DNA-templated transcription"/>
    <property type="evidence" value="ECO:0007669"/>
    <property type="project" value="InterPro"/>
</dbReference>
<evidence type="ECO:0000256" key="2">
    <source>
        <dbReference type="SAM" id="MobiDB-lite"/>
    </source>
</evidence>
<dbReference type="InterPro" id="IPR026937">
    <property type="entry name" value="SBNO_Helicase_C_dom"/>
</dbReference>
<reference evidence="4" key="1">
    <citation type="journal article" date="2018" name="J. Virol.">
        <title>Crustacean Genome Exploration Reveals the Evolutionary Origin of White Spot Syndrome Virus.</title>
        <authorList>
            <person name="Kawato S."/>
            <person name="Shitara A."/>
            <person name="Wang Y."/>
            <person name="Nozaki R."/>
            <person name="Kondo H."/>
            <person name="Hirono I."/>
        </authorList>
    </citation>
    <scope>NUCLEOTIDE SEQUENCE</scope>
    <source>
        <strain evidence="4">TUMSAT-1</strain>
    </source>
</reference>
<evidence type="ECO:0000256" key="1">
    <source>
        <dbReference type="ARBA" id="ARBA00006992"/>
    </source>
</evidence>
<dbReference type="PANTHER" id="PTHR12706">
    <property type="entry name" value="STRAWBERRY NOTCH-RELATED"/>
    <property type="match status" value="1"/>
</dbReference>
<protein>
    <submittedName>
        <fullName evidence="4">Wsv026-like protein</fullName>
    </submittedName>
</protein>
<comment type="similarity">
    <text evidence="1">Belongs to the SBNO family.</text>
</comment>